<dbReference type="Proteomes" id="UP001211044">
    <property type="component" value="Chromosome"/>
</dbReference>
<reference evidence="2" key="1">
    <citation type="submission" date="2023-01" db="EMBL/GenBank/DDBJ databases">
        <title>Comparative Genomic Analysis of the Clinically-Derived Winkia Strain NY0527 Provides Evidence into the Taxonomic Reassignment of Winkia neuii and Characterizes Their Virulence Traits.</title>
        <authorList>
            <person name="Cai X."/>
            <person name="Peng Y."/>
            <person name="Li M."/>
            <person name="Qiu Y."/>
            <person name="Wang Y."/>
            <person name="Xu L."/>
            <person name="Hou Q."/>
        </authorList>
    </citation>
    <scope>NUCLEOTIDE SEQUENCE</scope>
    <source>
        <strain evidence="2">NY0527</strain>
    </source>
</reference>
<organism evidence="2 3">
    <name type="scientific">Winkia neuii subsp. anitrata</name>
    <dbReference type="NCBI Taxonomy" id="29318"/>
    <lineage>
        <taxon>Bacteria</taxon>
        <taxon>Bacillati</taxon>
        <taxon>Actinomycetota</taxon>
        <taxon>Actinomycetes</taxon>
        <taxon>Actinomycetales</taxon>
        <taxon>Actinomycetaceae</taxon>
        <taxon>Winkia</taxon>
    </lineage>
</organism>
<dbReference type="RefSeq" id="WP_048706672.1">
    <property type="nucleotide sequence ID" value="NZ_CP116394.1"/>
</dbReference>
<dbReference type="AlphaFoldDB" id="A0AB38XNS9"/>
<dbReference type="InterPro" id="IPR051158">
    <property type="entry name" value="Metallophosphoesterase_sf"/>
</dbReference>
<dbReference type="InterPro" id="IPR029052">
    <property type="entry name" value="Metallo-depent_PP-like"/>
</dbReference>
<dbReference type="EMBL" id="CP116394">
    <property type="protein sequence ID" value="WCE46012.1"/>
    <property type="molecule type" value="Genomic_DNA"/>
</dbReference>
<dbReference type="InterPro" id="IPR004843">
    <property type="entry name" value="Calcineurin-like_PHP"/>
</dbReference>
<proteinExistence type="predicted"/>
<dbReference type="GO" id="GO:0008758">
    <property type="term" value="F:UDP-2,3-diacylglucosamine hydrolase activity"/>
    <property type="evidence" value="ECO:0007669"/>
    <property type="project" value="TreeGrafter"/>
</dbReference>
<feature type="domain" description="Calcineurin-like phosphoesterase" evidence="1">
    <location>
        <begin position="43"/>
        <end position="238"/>
    </location>
</feature>
<dbReference type="PANTHER" id="PTHR31302">
    <property type="entry name" value="TRANSMEMBRANE PROTEIN WITH METALLOPHOSPHOESTERASE DOMAIN-RELATED"/>
    <property type="match status" value="1"/>
</dbReference>
<evidence type="ECO:0000313" key="2">
    <source>
        <dbReference type="EMBL" id="WCE46012.1"/>
    </source>
</evidence>
<dbReference type="Pfam" id="PF00149">
    <property type="entry name" value="Metallophos"/>
    <property type="match status" value="1"/>
</dbReference>
<sequence>MIRKLVAGFGLACLAGLVWGSIERRCPTVTGVSIKGRAGAPRLRVLQVADAHLWPSQRWEVDFIASAADIPYSLCVNTGDNFSDGGAMGVLRKAFGPLLSGPGVFTFGSNDYFGPHFKNPFRYFFGTSTNDDRPDIPDLPHQQLADFFTQGGWADVRNRSVDLQVESLPSRNRASEQVTVSVMGVDDPHIGRDKLPQPPSGWDDAVLRIGVAHAPYRRVLDAFTEAGADLIICGHTHGGQVRLPFIGALVNNSDIPLRYASGLHDWYFAGRRAKLFVSKGMGTSKTAPLRFWCRPEIAFIDIVPDA</sequence>
<protein>
    <submittedName>
        <fullName evidence="2">Metallophosphoesterase</fullName>
    </submittedName>
</protein>
<accession>A0AB38XNS9</accession>
<evidence type="ECO:0000259" key="1">
    <source>
        <dbReference type="Pfam" id="PF00149"/>
    </source>
</evidence>
<dbReference type="Gene3D" id="3.60.21.10">
    <property type="match status" value="1"/>
</dbReference>
<gene>
    <name evidence="2" type="ORF">PIG85_10265</name>
</gene>
<dbReference type="PANTHER" id="PTHR31302:SF20">
    <property type="entry name" value="CONSERVED PROTEIN"/>
    <property type="match status" value="1"/>
</dbReference>
<name>A0AB38XNS9_9ACTO</name>
<dbReference type="SUPFAM" id="SSF56300">
    <property type="entry name" value="Metallo-dependent phosphatases"/>
    <property type="match status" value="1"/>
</dbReference>
<evidence type="ECO:0000313" key="3">
    <source>
        <dbReference type="Proteomes" id="UP001211044"/>
    </source>
</evidence>
<dbReference type="KEGG" id="wne:PIG85_10265"/>
<dbReference type="GO" id="GO:0009245">
    <property type="term" value="P:lipid A biosynthetic process"/>
    <property type="evidence" value="ECO:0007669"/>
    <property type="project" value="TreeGrafter"/>
</dbReference>
<dbReference type="GO" id="GO:0016020">
    <property type="term" value="C:membrane"/>
    <property type="evidence" value="ECO:0007669"/>
    <property type="project" value="GOC"/>
</dbReference>